<gene>
    <name evidence="11" type="primary">sphU</name>
</gene>
<dbReference type="Gene3D" id="1.10.1200.10">
    <property type="entry name" value="ACP-like"/>
    <property type="match status" value="1"/>
</dbReference>
<dbReference type="SMART" id="SM00827">
    <property type="entry name" value="PKS_AT"/>
    <property type="match status" value="1"/>
</dbReference>
<dbReference type="InterPro" id="IPR020841">
    <property type="entry name" value="PKS_Beta-ketoAc_synthase_dom"/>
</dbReference>
<dbReference type="Pfam" id="PF02801">
    <property type="entry name" value="Ketoacyl-synt_C"/>
    <property type="match status" value="1"/>
</dbReference>
<dbReference type="InterPro" id="IPR014043">
    <property type="entry name" value="Acyl_transferase_dom"/>
</dbReference>
<dbReference type="InterPro" id="IPR015083">
    <property type="entry name" value="NorB/c/GfsB-D-like_docking"/>
</dbReference>
<dbReference type="FunFam" id="3.40.366.10:FF:000002">
    <property type="entry name" value="Probable polyketide synthase 2"/>
    <property type="match status" value="1"/>
</dbReference>
<dbReference type="InterPro" id="IPR009081">
    <property type="entry name" value="PP-bd_ACP"/>
</dbReference>
<dbReference type="InterPro" id="IPR020806">
    <property type="entry name" value="PKS_PP-bd"/>
</dbReference>
<proteinExistence type="predicted"/>
<comment type="cofactor">
    <cofactor evidence="1">
        <name>pantetheine 4'-phosphate</name>
        <dbReference type="ChEBI" id="CHEBI:47942"/>
    </cofactor>
</comment>
<dbReference type="PROSITE" id="PS00606">
    <property type="entry name" value="KS3_1"/>
    <property type="match status" value="1"/>
</dbReference>
<feature type="domain" description="Carrier" evidence="9">
    <location>
        <begin position="1427"/>
        <end position="1501"/>
    </location>
</feature>
<dbReference type="InterPro" id="IPR014031">
    <property type="entry name" value="Ketoacyl_synth_C"/>
</dbReference>
<dbReference type="SMART" id="SM00825">
    <property type="entry name" value="PKS_KS"/>
    <property type="match status" value="1"/>
</dbReference>
<dbReference type="GO" id="GO:0004315">
    <property type="term" value="F:3-oxoacyl-[acyl-carrier-protein] synthase activity"/>
    <property type="evidence" value="ECO:0007669"/>
    <property type="project" value="InterPro"/>
</dbReference>
<feature type="region of interest" description="Disordered" evidence="8">
    <location>
        <begin position="1131"/>
        <end position="1157"/>
    </location>
</feature>
<dbReference type="InterPro" id="IPR036736">
    <property type="entry name" value="ACP-like_sf"/>
</dbReference>
<dbReference type="InterPro" id="IPR016039">
    <property type="entry name" value="Thiolase-like"/>
</dbReference>
<name>V5YRK4_9ACTN</name>
<dbReference type="PROSITE" id="PS00012">
    <property type="entry name" value="PHOSPHOPANTETHEINE"/>
    <property type="match status" value="1"/>
</dbReference>
<evidence type="ECO:0000256" key="7">
    <source>
        <dbReference type="ARBA" id="ARBA00023315"/>
    </source>
</evidence>
<reference evidence="11" key="1">
    <citation type="journal article" date="2013" name="Angew. Chem. Int. Ed. Engl.">
        <title>Structure-based Gene Targeting Discovery of Sphaerimicin, a Bacterial Translocase I inhibitor.</title>
        <authorList>
            <person name="Funabashi M."/>
            <person name="Baba S."/>
            <person name="Takatsu T."/>
            <person name="Kizuka M."/>
            <person name="Ohata Y."/>
            <person name="Tanaka M."/>
            <person name="Nonaka K."/>
            <person name="Spork A.P."/>
            <person name="Ducho C."/>
            <person name="Chen W.C.L."/>
            <person name="Van Lanen S.G."/>
        </authorList>
    </citation>
    <scope>NUCLEOTIDE SEQUENCE</scope>
    <source>
        <strain evidence="11">SANK 60911</strain>
    </source>
</reference>
<dbReference type="InterPro" id="IPR055123">
    <property type="entry name" value="SpnB-like_Rossmann"/>
</dbReference>
<evidence type="ECO:0000256" key="5">
    <source>
        <dbReference type="ARBA" id="ARBA00023194"/>
    </source>
</evidence>
<dbReference type="PROSITE" id="PS50075">
    <property type="entry name" value="CARRIER"/>
    <property type="match status" value="1"/>
</dbReference>
<dbReference type="InterPro" id="IPR018201">
    <property type="entry name" value="Ketoacyl_synth_AS"/>
</dbReference>
<feature type="region of interest" description="Disordered" evidence="8">
    <location>
        <begin position="461"/>
        <end position="480"/>
    </location>
</feature>
<dbReference type="Pfam" id="PF16197">
    <property type="entry name" value="KAsynt_C_assoc"/>
    <property type="match status" value="1"/>
</dbReference>
<dbReference type="Pfam" id="PF22953">
    <property type="entry name" value="SpnB_Rossmann"/>
    <property type="match status" value="1"/>
</dbReference>
<keyword evidence="5" id="KW-0045">Antibiotic biosynthesis</keyword>
<accession>V5YRK4</accession>
<feature type="compositionally biased region" description="Low complexity" evidence="8">
    <location>
        <begin position="468"/>
        <end position="480"/>
    </location>
</feature>
<dbReference type="PANTHER" id="PTHR43775">
    <property type="entry name" value="FATTY ACID SYNTHASE"/>
    <property type="match status" value="1"/>
</dbReference>
<dbReference type="InterPro" id="IPR014030">
    <property type="entry name" value="Ketoacyl_synth_N"/>
</dbReference>
<dbReference type="SUPFAM" id="SSF51735">
    <property type="entry name" value="NAD(P)-binding Rossmann-fold domains"/>
    <property type="match status" value="2"/>
</dbReference>
<dbReference type="GO" id="GO:0033068">
    <property type="term" value="P:macrolide biosynthetic process"/>
    <property type="evidence" value="ECO:0007669"/>
    <property type="project" value="UniProtKB-ARBA"/>
</dbReference>
<sequence>MADEDKLRDYLKRATVELHRTQRELHDLRARLTEPIAVVGMSCRYPGGIRTPEDFWRFVDGGGDAIGEFPADRGWRTEEIYDPDPEKVGTTYTRRGGFIYDSADFDPAPFGISPREAMSMDPQQRILLELAWSAFERAGMNPQSLRGSRTGTFLGVMYSDYAAVRLDPAPDGFEGAIGIGSAPSVASGRLAYTFGLEGPAVTVDTACSSSLVALHLAAHALRDGECDLALAGGVTLMATPSLFVEFSRQQGISPDGRCKAFGADADGTGWGEGAGLLLLERLSDARRNGHTVLAVIRGSAVNQDGASNGLTAPNGPAQERVIRQALTNARLQPADIDAIEAHGTGTALGDPIEAQALQTVYGHDPHRTHPIHLGSVKSNIGHTQAAAGVAGVIKIILAMRHHTLPQTLHAHPPTPHIDWTQGHLTLLTTPTPWPPTTHPRRAAISSFGISGTNAHLILEEPEEEQEAETGTTASEAPGGSVEAGQAFAWALSARTPNALRAQAARLLEHVRATPHTDPADVAYSLTNTRALMEERAVVIGRDRDTLIQGLTALADDQPHADLIRGTAQPAPGRIVFVFPGQGTQWPAMAQQLLATNPVFTHHIHTIADALAPHTTWNLLDVLTQKPGAPTLDHVEIVQPALFAVMTALARLWQHHGIHPHAVIGHSQGEIAAAHIAGALTLQDAAKISALRAQTLTTLTHTGAMLSINLPPDQTQTHLTPYKNHLHIAAHNSPTTTIIAGNPQALTHLTNHLKQQGIHHRHLPVTYASHTPHITPLKHQILTTLNDITPQQATIPFYSTLTTTHITDTTTLTPHYWYKNLRHPVQFEPTIRTLLDHGHHTYIETSPHPTLTTHIQTTAEHHTPHTPTHTTPTLKRHHGDHHQLLHAIATLHTHGALTTWPSLPGAKPQEPSASAVAEMRDRLPTYSFQRRRFWLEPAPRPGRSAESSRRLLRLSWTDAATDPWASAPDEAAPGEVVVLQEGHGRDLPGIPAVAGLEALRATLDAMTAPPDVAVLPVHVPDDVTAPDAACEVTGQVLAVLQEWLGDERFADSQLVVLTRNGVAVEGDALINPAHAAVWGLVRSAQQEHPDRFVLLDLDEEDTLTEQVLHQALANPESQLALRGQRQLVPRLTRLDPGNPAASADTPNAPRPLDPEGTILITGGTGTLGAATARHLITHHGARHLLLTSRQGPNAPHAQQLHNELTNLGAHITIKAADATDPHTLTQLLADLPPDHPLTAVIHTAGTLADTTLTHLTPHHLTTTMHPKAHAAHTLHTHTQNHPLTHFILYSSLAGTLGSPGQANYAAANAYLDALAHHRHHHHQPATSIAWGLWAQPSTMTAHLTPADHQRLHHHGITPLTTQHALHLLDQALRHDGPAVTAVDLTVTNATAPVLSALTPQDPASGEPEPDPNRLAGRLTHLPPDERRTLVHDIVKKEIAMALGYTASTIDDHRRFLDMGIDSLSAVQIRNRLTTATGLRLTTTLLFDHPTPHALTEHLLSEVQTTGRDGDSAIAEQMDRLEALLRDGPQDEETRRRITDRMERMLADLREPQGSPPAPSA</sequence>
<dbReference type="InterPro" id="IPR057326">
    <property type="entry name" value="KR_dom"/>
</dbReference>
<keyword evidence="7" id="KW-0012">Acyltransferase</keyword>
<dbReference type="Pfam" id="PF08990">
    <property type="entry name" value="Docking"/>
    <property type="match status" value="1"/>
</dbReference>
<protein>
    <submittedName>
        <fullName evidence="11">Putative type I polyketide synthase</fullName>
    </submittedName>
</protein>
<dbReference type="InterPro" id="IPR013968">
    <property type="entry name" value="PKS_KR"/>
</dbReference>
<keyword evidence="3" id="KW-0597">Phosphoprotein</keyword>
<dbReference type="InterPro" id="IPR032821">
    <property type="entry name" value="PKS_assoc"/>
</dbReference>
<dbReference type="Pfam" id="PF08659">
    <property type="entry name" value="KR"/>
    <property type="match status" value="1"/>
</dbReference>
<evidence type="ECO:0000256" key="8">
    <source>
        <dbReference type="SAM" id="MobiDB-lite"/>
    </source>
</evidence>
<evidence type="ECO:0000256" key="3">
    <source>
        <dbReference type="ARBA" id="ARBA00022553"/>
    </source>
</evidence>
<keyword evidence="2" id="KW-0596">Phosphopantetheine</keyword>
<dbReference type="SUPFAM" id="SSF52151">
    <property type="entry name" value="FabD/lysophospholipase-like"/>
    <property type="match status" value="1"/>
</dbReference>
<dbReference type="SMART" id="SM00823">
    <property type="entry name" value="PKS_PP"/>
    <property type="match status" value="1"/>
</dbReference>
<dbReference type="SMART" id="SM01294">
    <property type="entry name" value="PKS_PP_betabranch"/>
    <property type="match status" value="1"/>
</dbReference>
<dbReference type="SUPFAM" id="SSF55048">
    <property type="entry name" value="Probable ACP-binding domain of malonyl-CoA ACP transacylase"/>
    <property type="match status" value="1"/>
</dbReference>
<dbReference type="CDD" id="cd00833">
    <property type="entry name" value="PKS"/>
    <property type="match status" value="1"/>
</dbReference>
<dbReference type="EMBL" id="AB830104">
    <property type="protein sequence ID" value="BAO20200.1"/>
    <property type="molecule type" value="Genomic_DNA"/>
</dbReference>
<evidence type="ECO:0000256" key="2">
    <source>
        <dbReference type="ARBA" id="ARBA00022450"/>
    </source>
</evidence>
<dbReference type="Gene3D" id="3.40.50.720">
    <property type="entry name" value="NAD(P)-binding Rossmann-like Domain"/>
    <property type="match status" value="1"/>
</dbReference>
<evidence type="ECO:0000256" key="1">
    <source>
        <dbReference type="ARBA" id="ARBA00001957"/>
    </source>
</evidence>
<dbReference type="InterPro" id="IPR016035">
    <property type="entry name" value="Acyl_Trfase/lysoPLipase"/>
</dbReference>
<dbReference type="InterPro" id="IPR036291">
    <property type="entry name" value="NAD(P)-bd_dom_sf"/>
</dbReference>
<dbReference type="Gene3D" id="3.40.47.10">
    <property type="match status" value="1"/>
</dbReference>
<dbReference type="Gene3D" id="3.40.366.10">
    <property type="entry name" value="Malonyl-Coenzyme A Acyl Carrier Protein, domain 2"/>
    <property type="match status" value="1"/>
</dbReference>
<dbReference type="GO" id="GO:0006633">
    <property type="term" value="P:fatty acid biosynthetic process"/>
    <property type="evidence" value="ECO:0007669"/>
    <property type="project" value="InterPro"/>
</dbReference>
<evidence type="ECO:0000259" key="9">
    <source>
        <dbReference type="PROSITE" id="PS50075"/>
    </source>
</evidence>
<dbReference type="FunFam" id="3.40.47.10:FF:000019">
    <property type="entry name" value="Polyketide synthase type I"/>
    <property type="match status" value="1"/>
</dbReference>
<dbReference type="Pfam" id="PF00550">
    <property type="entry name" value="PP-binding"/>
    <property type="match status" value="1"/>
</dbReference>
<dbReference type="GO" id="GO:0031177">
    <property type="term" value="F:phosphopantetheine binding"/>
    <property type="evidence" value="ECO:0007669"/>
    <property type="project" value="InterPro"/>
</dbReference>
<dbReference type="InterPro" id="IPR050091">
    <property type="entry name" value="PKS_NRPS_Biosynth_Enz"/>
</dbReference>
<dbReference type="InterPro" id="IPR006162">
    <property type="entry name" value="Ppantetheine_attach_site"/>
</dbReference>
<dbReference type="SMART" id="SM00822">
    <property type="entry name" value="PKS_KR"/>
    <property type="match status" value="1"/>
</dbReference>
<dbReference type="Pfam" id="PF00109">
    <property type="entry name" value="ketoacyl-synt"/>
    <property type="match status" value="1"/>
</dbReference>
<dbReference type="SUPFAM" id="SSF47336">
    <property type="entry name" value="ACP-like"/>
    <property type="match status" value="1"/>
</dbReference>
<dbReference type="Gene3D" id="3.30.70.3290">
    <property type="match status" value="1"/>
</dbReference>
<dbReference type="PROSITE" id="PS52004">
    <property type="entry name" value="KS3_2"/>
    <property type="match status" value="1"/>
</dbReference>
<evidence type="ECO:0000256" key="4">
    <source>
        <dbReference type="ARBA" id="ARBA00022679"/>
    </source>
</evidence>
<evidence type="ECO:0000256" key="6">
    <source>
        <dbReference type="ARBA" id="ARBA00023268"/>
    </source>
</evidence>
<dbReference type="InterPro" id="IPR001227">
    <property type="entry name" value="Ac_transferase_dom_sf"/>
</dbReference>
<evidence type="ECO:0000313" key="11">
    <source>
        <dbReference type="EMBL" id="BAO20200.1"/>
    </source>
</evidence>
<dbReference type="InterPro" id="IPR016036">
    <property type="entry name" value="Malonyl_transacylase_ACP-bd"/>
</dbReference>
<dbReference type="SUPFAM" id="SSF53901">
    <property type="entry name" value="Thiolase-like"/>
    <property type="match status" value="1"/>
</dbReference>
<organism evidence="11">
    <name type="scientific">Sphaerisporangium sp. SANK 60911</name>
    <dbReference type="NCBI Taxonomy" id="1354075"/>
    <lineage>
        <taxon>Bacteria</taxon>
        <taxon>Bacillati</taxon>
        <taxon>Actinomycetota</taxon>
        <taxon>Actinomycetes</taxon>
        <taxon>Streptosporangiales</taxon>
        <taxon>Streptosporangiaceae</taxon>
        <taxon>Sphaerisporangium</taxon>
    </lineage>
</organism>
<evidence type="ECO:0000259" key="10">
    <source>
        <dbReference type="PROSITE" id="PS52004"/>
    </source>
</evidence>
<dbReference type="Pfam" id="PF00698">
    <property type="entry name" value="Acyl_transf_1"/>
    <property type="match status" value="1"/>
</dbReference>
<dbReference type="CDD" id="cd08956">
    <property type="entry name" value="KR_3_FAS_SDR_x"/>
    <property type="match status" value="1"/>
</dbReference>
<keyword evidence="4" id="KW-0808">Transferase</keyword>
<dbReference type="PANTHER" id="PTHR43775:SF51">
    <property type="entry name" value="INACTIVE PHENOLPHTHIOCEROL SYNTHESIS POLYKETIDE SYNTHASE TYPE I PKS1-RELATED"/>
    <property type="match status" value="1"/>
</dbReference>
<dbReference type="GO" id="GO:0004312">
    <property type="term" value="F:fatty acid synthase activity"/>
    <property type="evidence" value="ECO:0007669"/>
    <property type="project" value="TreeGrafter"/>
</dbReference>
<feature type="domain" description="Ketosynthase family 3 (KS3)" evidence="10">
    <location>
        <begin position="33"/>
        <end position="460"/>
    </location>
</feature>
<keyword evidence="6" id="KW-0511">Multifunctional enzyme</keyword>